<feature type="region of interest" description="Disordered" evidence="1">
    <location>
        <begin position="1"/>
        <end position="51"/>
    </location>
</feature>
<evidence type="ECO:0000256" key="1">
    <source>
        <dbReference type="SAM" id="MobiDB-lite"/>
    </source>
</evidence>
<dbReference type="Proteomes" id="UP000676336">
    <property type="component" value="Unassembled WGS sequence"/>
</dbReference>
<evidence type="ECO:0000313" key="2">
    <source>
        <dbReference type="EMBL" id="CAF5181077.1"/>
    </source>
</evidence>
<proteinExistence type="predicted"/>
<comment type="caution">
    <text evidence="2">The sequence shown here is derived from an EMBL/GenBank/DDBJ whole genome shotgun (WGS) entry which is preliminary data.</text>
</comment>
<feature type="non-terminal residue" evidence="2">
    <location>
        <position position="303"/>
    </location>
</feature>
<gene>
    <name evidence="2" type="ORF">SMN809_LOCUS68965</name>
</gene>
<accession>A0A8S3HBS1</accession>
<feature type="region of interest" description="Disordered" evidence="1">
    <location>
        <begin position="198"/>
        <end position="217"/>
    </location>
</feature>
<dbReference type="EMBL" id="CAJOBI010318461">
    <property type="protein sequence ID" value="CAF5181077.1"/>
    <property type="molecule type" value="Genomic_DNA"/>
</dbReference>
<sequence length="303" mass="34006">FETISMNKQTDSTIPDYSSFNREVNDASSPVKHNETQQTHSSSSSSSSSNDKLDLIEKIINNERSDSSSKRKLNSYASTDEDVDEFNLDYSDGVNRSATTTIQAYRDRLNARLHPEQQETNSTNRKFLSTEYSQVTIDSGVDIASEQKLFQFKIDEQCSEETTNQNDLFALSDDSLLDIESPYMNDLALKPSFIIKKQQKQSRSYTDDSEGGRSYLTAITDIPSLNKPERVPSNTSEQYYSADSDFNTSLSLANNDIEFENQTHPDQEKQELSPDQSSTSSTASPIPPEIDSQLPAFGDWIDG</sequence>
<feature type="region of interest" description="Disordered" evidence="1">
    <location>
        <begin position="226"/>
        <end position="245"/>
    </location>
</feature>
<protein>
    <submittedName>
        <fullName evidence="2">Uncharacterized protein</fullName>
    </submittedName>
</protein>
<dbReference type="AlphaFoldDB" id="A0A8S3HBS1"/>
<evidence type="ECO:0000313" key="3">
    <source>
        <dbReference type="Proteomes" id="UP000676336"/>
    </source>
</evidence>
<feature type="region of interest" description="Disordered" evidence="1">
    <location>
        <begin position="254"/>
        <end position="303"/>
    </location>
</feature>
<feature type="compositionally biased region" description="Polar residues" evidence="1">
    <location>
        <begin position="1"/>
        <end position="28"/>
    </location>
</feature>
<feature type="compositionally biased region" description="Low complexity" evidence="1">
    <location>
        <begin position="273"/>
        <end position="284"/>
    </location>
</feature>
<feature type="compositionally biased region" description="Basic and acidic residues" evidence="1">
    <location>
        <begin position="261"/>
        <end position="272"/>
    </location>
</feature>
<reference evidence="2" key="1">
    <citation type="submission" date="2021-02" db="EMBL/GenBank/DDBJ databases">
        <authorList>
            <person name="Nowell W R."/>
        </authorList>
    </citation>
    <scope>NUCLEOTIDE SEQUENCE</scope>
</reference>
<name>A0A8S3HBS1_9BILA</name>
<feature type="non-terminal residue" evidence="2">
    <location>
        <position position="1"/>
    </location>
</feature>
<feature type="compositionally biased region" description="Polar residues" evidence="1">
    <location>
        <begin position="232"/>
        <end position="245"/>
    </location>
</feature>
<organism evidence="2 3">
    <name type="scientific">Rotaria magnacalcarata</name>
    <dbReference type="NCBI Taxonomy" id="392030"/>
    <lineage>
        <taxon>Eukaryota</taxon>
        <taxon>Metazoa</taxon>
        <taxon>Spiralia</taxon>
        <taxon>Gnathifera</taxon>
        <taxon>Rotifera</taxon>
        <taxon>Eurotatoria</taxon>
        <taxon>Bdelloidea</taxon>
        <taxon>Philodinida</taxon>
        <taxon>Philodinidae</taxon>
        <taxon>Rotaria</taxon>
    </lineage>
</organism>